<reference evidence="9 10" key="1">
    <citation type="journal article" date="2018" name="PLoS Genet.">
        <title>Population sequencing reveals clonal diversity and ancestral inbreeding in the grapevine cultivar Chardonnay.</title>
        <authorList>
            <person name="Roach M.J."/>
            <person name="Johnson D.L."/>
            <person name="Bohlmann J."/>
            <person name="van Vuuren H.J."/>
            <person name="Jones S.J."/>
            <person name="Pretorius I.S."/>
            <person name="Schmidt S.A."/>
            <person name="Borneman A.R."/>
        </authorList>
    </citation>
    <scope>NUCLEOTIDE SEQUENCE [LARGE SCALE GENOMIC DNA]</scope>
    <source>
        <strain evidence="10">cv. Chardonnay</strain>
        <tissue evidence="9">Leaf</tissue>
    </source>
</reference>
<organism evidence="9 10">
    <name type="scientific">Vitis vinifera</name>
    <name type="common">Grape</name>
    <dbReference type="NCBI Taxonomy" id="29760"/>
    <lineage>
        <taxon>Eukaryota</taxon>
        <taxon>Viridiplantae</taxon>
        <taxon>Streptophyta</taxon>
        <taxon>Embryophyta</taxon>
        <taxon>Tracheophyta</taxon>
        <taxon>Spermatophyta</taxon>
        <taxon>Magnoliopsida</taxon>
        <taxon>eudicotyledons</taxon>
        <taxon>Gunneridae</taxon>
        <taxon>Pentapetalae</taxon>
        <taxon>rosids</taxon>
        <taxon>Vitales</taxon>
        <taxon>Vitaceae</taxon>
        <taxon>Viteae</taxon>
        <taxon>Vitis</taxon>
    </lineage>
</organism>
<dbReference type="PANTHER" id="PTHR11306:SF0">
    <property type="entry name" value="PHOSPHATIDYLGLYCEROL_PHOSPHATIDYLINOSITOL TRANSFER PROTEIN"/>
    <property type="match status" value="1"/>
</dbReference>
<dbReference type="Gene3D" id="2.60.40.770">
    <property type="match status" value="1"/>
</dbReference>
<dbReference type="SUPFAM" id="SSF81296">
    <property type="entry name" value="E set domains"/>
    <property type="match status" value="1"/>
</dbReference>
<feature type="signal peptide" evidence="7">
    <location>
        <begin position="1"/>
        <end position="25"/>
    </location>
</feature>
<evidence type="ECO:0000256" key="3">
    <source>
        <dbReference type="ARBA" id="ARBA00011245"/>
    </source>
</evidence>
<comment type="function">
    <text evidence="1">Catalyzes the intermembrane transfer of phosphatidylglycerol and phosphatidylinositol.</text>
</comment>
<comment type="caution">
    <text evidence="9">The sequence shown here is derived from an EMBL/GenBank/DDBJ whole genome shotgun (WGS) entry which is preliminary data.</text>
</comment>
<evidence type="ECO:0000259" key="8">
    <source>
        <dbReference type="SMART" id="SM00737"/>
    </source>
</evidence>
<comment type="similarity">
    <text evidence="2">Belongs to the NPC2 family.</text>
</comment>
<evidence type="ECO:0000256" key="4">
    <source>
        <dbReference type="ARBA" id="ARBA00022448"/>
    </source>
</evidence>
<evidence type="ECO:0000256" key="5">
    <source>
        <dbReference type="ARBA" id="ARBA00022729"/>
    </source>
</evidence>
<evidence type="ECO:0000313" key="9">
    <source>
        <dbReference type="EMBL" id="RVW24614.1"/>
    </source>
</evidence>
<dbReference type="PANTHER" id="PTHR11306">
    <property type="entry name" value="NIEMANN PICK TYPE C2 PROTEIN NPC2-RELATED"/>
    <property type="match status" value="1"/>
</dbReference>
<dbReference type="EMBL" id="QGNW01002168">
    <property type="protein sequence ID" value="RVW24614.1"/>
    <property type="molecule type" value="Genomic_DNA"/>
</dbReference>
<sequence length="175" mass="18871">MEFFRLNLLAPLLLSLSLLLPLTLAVDVTYCGRFVRVGDDSCFCAVVQCCLVGNDSYKNADYDVTVQGVEISPYPVVRGSPATFSISANTEITANAGETITGGKLVIDVSYFGWHIHSETHDLCEESSCPVSSGDFVISHTQVLPGFTPPLLSLINQFRLYLTVLGASLVLLGYG</sequence>
<evidence type="ECO:0000256" key="6">
    <source>
        <dbReference type="ARBA" id="ARBA00023055"/>
    </source>
</evidence>
<evidence type="ECO:0000256" key="1">
    <source>
        <dbReference type="ARBA" id="ARBA00002053"/>
    </source>
</evidence>
<dbReference type="AlphaFoldDB" id="A0A438CN30"/>
<proteinExistence type="inferred from homology"/>
<gene>
    <name evidence="9" type="ORF">CK203_113830</name>
</gene>
<dbReference type="Pfam" id="PF02221">
    <property type="entry name" value="E1_DerP2_DerF2"/>
    <property type="match status" value="1"/>
</dbReference>
<dbReference type="GO" id="GO:0015918">
    <property type="term" value="P:sterol transport"/>
    <property type="evidence" value="ECO:0007669"/>
    <property type="project" value="InterPro"/>
</dbReference>
<comment type="subunit">
    <text evidence="3">Monomer.</text>
</comment>
<dbReference type="GO" id="GO:0032934">
    <property type="term" value="F:sterol binding"/>
    <property type="evidence" value="ECO:0007669"/>
    <property type="project" value="InterPro"/>
</dbReference>
<keyword evidence="4" id="KW-0813">Transport</keyword>
<dbReference type="InterPro" id="IPR003172">
    <property type="entry name" value="ML_dom"/>
</dbReference>
<feature type="chain" id="PRO_5019510219" description="MD-2-related lipid-recognition domain-containing protein" evidence="7">
    <location>
        <begin position="26"/>
        <end position="175"/>
    </location>
</feature>
<dbReference type="Proteomes" id="UP000288805">
    <property type="component" value="Unassembled WGS sequence"/>
</dbReference>
<dbReference type="InterPro" id="IPR039670">
    <property type="entry name" value="NPC2-like"/>
</dbReference>
<evidence type="ECO:0000256" key="7">
    <source>
        <dbReference type="SAM" id="SignalP"/>
    </source>
</evidence>
<keyword evidence="6" id="KW-0445">Lipid transport</keyword>
<dbReference type="SMART" id="SM00737">
    <property type="entry name" value="ML"/>
    <property type="match status" value="1"/>
</dbReference>
<name>A0A438CN30_VITVI</name>
<keyword evidence="5 7" id="KW-0732">Signal</keyword>
<evidence type="ECO:0000313" key="10">
    <source>
        <dbReference type="Proteomes" id="UP000288805"/>
    </source>
</evidence>
<feature type="domain" description="MD-2-related lipid-recognition" evidence="8">
    <location>
        <begin position="57"/>
        <end position="164"/>
    </location>
</feature>
<protein>
    <recommendedName>
        <fullName evidence="8">MD-2-related lipid-recognition domain-containing protein</fullName>
    </recommendedName>
</protein>
<evidence type="ECO:0000256" key="2">
    <source>
        <dbReference type="ARBA" id="ARBA00006370"/>
    </source>
</evidence>
<dbReference type="InterPro" id="IPR014756">
    <property type="entry name" value="Ig_E-set"/>
</dbReference>
<accession>A0A438CN30</accession>